<dbReference type="PANTHER" id="PTHR46797">
    <property type="entry name" value="HTH-TYPE TRANSCRIPTIONAL REGULATOR"/>
    <property type="match status" value="1"/>
</dbReference>
<gene>
    <name evidence="3" type="ORF">EV210_12518</name>
</gene>
<organism evidence="3 4">
    <name type="scientific">Anaerospora hongkongensis</name>
    <dbReference type="NCBI Taxonomy" id="244830"/>
    <lineage>
        <taxon>Bacteria</taxon>
        <taxon>Bacillati</taxon>
        <taxon>Bacillota</taxon>
        <taxon>Negativicutes</taxon>
        <taxon>Selenomonadales</taxon>
        <taxon>Sporomusaceae</taxon>
        <taxon>Anaerospora</taxon>
    </lineage>
</organism>
<dbReference type="SUPFAM" id="SSF47413">
    <property type="entry name" value="lambda repressor-like DNA-binding domains"/>
    <property type="match status" value="1"/>
</dbReference>
<comment type="caution">
    <text evidence="3">The sequence shown here is derived from an EMBL/GenBank/DDBJ whole genome shotgun (WGS) entry which is preliminary data.</text>
</comment>
<dbReference type="GO" id="GO:0005829">
    <property type="term" value="C:cytosol"/>
    <property type="evidence" value="ECO:0007669"/>
    <property type="project" value="TreeGrafter"/>
</dbReference>
<dbReference type="SMART" id="SM00530">
    <property type="entry name" value="HTH_XRE"/>
    <property type="match status" value="1"/>
</dbReference>
<dbReference type="OrthoDB" id="9814553at2"/>
<dbReference type="Pfam" id="PF01381">
    <property type="entry name" value="HTH_3"/>
    <property type="match status" value="1"/>
</dbReference>
<dbReference type="GO" id="GO:0003677">
    <property type="term" value="F:DNA binding"/>
    <property type="evidence" value="ECO:0007669"/>
    <property type="project" value="UniProtKB-KW"/>
</dbReference>
<dbReference type="EMBL" id="SLUI01000025">
    <property type="protein sequence ID" value="TCL31976.1"/>
    <property type="molecule type" value="Genomic_DNA"/>
</dbReference>
<proteinExistence type="predicted"/>
<dbReference type="PANTHER" id="PTHR46797:SF1">
    <property type="entry name" value="METHYLPHOSPHONATE SYNTHASE"/>
    <property type="match status" value="1"/>
</dbReference>
<dbReference type="CDD" id="cd00093">
    <property type="entry name" value="HTH_XRE"/>
    <property type="match status" value="1"/>
</dbReference>
<dbReference type="PROSITE" id="PS50943">
    <property type="entry name" value="HTH_CROC1"/>
    <property type="match status" value="1"/>
</dbReference>
<dbReference type="InterPro" id="IPR001387">
    <property type="entry name" value="Cro/C1-type_HTH"/>
</dbReference>
<evidence type="ECO:0000259" key="2">
    <source>
        <dbReference type="PROSITE" id="PS50943"/>
    </source>
</evidence>
<dbReference type="InterPro" id="IPR050807">
    <property type="entry name" value="TransReg_Diox_bact_type"/>
</dbReference>
<evidence type="ECO:0000256" key="1">
    <source>
        <dbReference type="ARBA" id="ARBA00023125"/>
    </source>
</evidence>
<dbReference type="Proteomes" id="UP000295063">
    <property type="component" value="Unassembled WGS sequence"/>
</dbReference>
<dbReference type="InterPro" id="IPR010982">
    <property type="entry name" value="Lambda_DNA-bd_dom_sf"/>
</dbReference>
<evidence type="ECO:0000313" key="3">
    <source>
        <dbReference type="EMBL" id="TCL31976.1"/>
    </source>
</evidence>
<evidence type="ECO:0000313" key="4">
    <source>
        <dbReference type="Proteomes" id="UP000295063"/>
    </source>
</evidence>
<name>A0A4R1PNM2_9FIRM</name>
<sequence length="108" mass="12458">MHIDYHAIGQRIKKARKQKGFTQEKLGENLDVSTVYISQIENGKTKINLEMLIRIAAVLNTNPGFFITGVAYQTQDYMKYEMGKLLHHCPPERRQLIFDVAKVIANHK</sequence>
<reference evidence="3 4" key="1">
    <citation type="submission" date="2019-03" db="EMBL/GenBank/DDBJ databases">
        <title>Genomic Encyclopedia of Type Strains, Phase IV (KMG-IV): sequencing the most valuable type-strain genomes for metagenomic binning, comparative biology and taxonomic classification.</title>
        <authorList>
            <person name="Goeker M."/>
        </authorList>
    </citation>
    <scope>NUCLEOTIDE SEQUENCE [LARGE SCALE GENOMIC DNA]</scope>
    <source>
        <strain evidence="3 4">DSM 15969</strain>
    </source>
</reference>
<dbReference type="Gene3D" id="1.10.260.40">
    <property type="entry name" value="lambda repressor-like DNA-binding domains"/>
    <property type="match status" value="1"/>
</dbReference>
<feature type="domain" description="HTH cro/C1-type" evidence="2">
    <location>
        <begin position="12"/>
        <end position="66"/>
    </location>
</feature>
<keyword evidence="1" id="KW-0238">DNA-binding</keyword>
<dbReference type="AlphaFoldDB" id="A0A4R1PNM2"/>
<accession>A0A4R1PNM2</accession>
<dbReference type="GO" id="GO:0003700">
    <property type="term" value="F:DNA-binding transcription factor activity"/>
    <property type="evidence" value="ECO:0007669"/>
    <property type="project" value="TreeGrafter"/>
</dbReference>
<keyword evidence="4" id="KW-1185">Reference proteome</keyword>
<dbReference type="RefSeq" id="WP_132083634.1">
    <property type="nucleotide sequence ID" value="NZ_SLUI01000025.1"/>
</dbReference>
<protein>
    <submittedName>
        <fullName evidence="3">Helix-turn-helix protein</fullName>
    </submittedName>
</protein>